<dbReference type="InterPro" id="IPR011527">
    <property type="entry name" value="ABC1_TM_dom"/>
</dbReference>
<evidence type="ECO:0000256" key="6">
    <source>
        <dbReference type="ARBA" id="ARBA00022840"/>
    </source>
</evidence>
<evidence type="ECO:0000256" key="4">
    <source>
        <dbReference type="ARBA" id="ARBA00022692"/>
    </source>
</evidence>
<dbReference type="InterPro" id="IPR003439">
    <property type="entry name" value="ABC_transporter-like_ATP-bd"/>
</dbReference>
<dbReference type="EMBL" id="CP040825">
    <property type="protein sequence ID" value="QCZ36439.1"/>
    <property type="molecule type" value="Genomic_DNA"/>
</dbReference>
<dbReference type="Gene3D" id="3.40.50.300">
    <property type="entry name" value="P-loop containing nucleotide triphosphate hydrolases"/>
    <property type="match status" value="1"/>
</dbReference>
<organism evidence="12 13">
    <name type="scientific">Mycoplasma nasistruthionis</name>
    <dbReference type="NCBI Taxonomy" id="353852"/>
    <lineage>
        <taxon>Bacteria</taxon>
        <taxon>Bacillati</taxon>
        <taxon>Mycoplasmatota</taxon>
        <taxon>Mollicutes</taxon>
        <taxon>Mycoplasmataceae</taxon>
        <taxon>Mycoplasma</taxon>
    </lineage>
</organism>
<dbReference type="InterPro" id="IPR039421">
    <property type="entry name" value="Type_1_exporter"/>
</dbReference>
<feature type="transmembrane region" description="Helical" evidence="9">
    <location>
        <begin position="45"/>
        <end position="66"/>
    </location>
</feature>
<dbReference type="GO" id="GO:0005886">
    <property type="term" value="C:plasma membrane"/>
    <property type="evidence" value="ECO:0007669"/>
    <property type="project" value="UniProtKB-SubCell"/>
</dbReference>
<keyword evidence="7 9" id="KW-1133">Transmembrane helix</keyword>
<evidence type="ECO:0000259" key="10">
    <source>
        <dbReference type="PROSITE" id="PS50893"/>
    </source>
</evidence>
<dbReference type="SUPFAM" id="SSF52540">
    <property type="entry name" value="P-loop containing nucleoside triphosphate hydrolases"/>
    <property type="match status" value="1"/>
</dbReference>
<keyword evidence="3" id="KW-0813">Transport</keyword>
<dbReference type="GO" id="GO:0140359">
    <property type="term" value="F:ABC-type transporter activity"/>
    <property type="evidence" value="ECO:0007669"/>
    <property type="project" value="InterPro"/>
</dbReference>
<dbReference type="SUPFAM" id="SSF90123">
    <property type="entry name" value="ABC transporter transmembrane region"/>
    <property type="match status" value="1"/>
</dbReference>
<keyword evidence="4 9" id="KW-0812">Transmembrane</keyword>
<sequence>MLTNTKVTNSFDKQDIIFEQLQTITSNIRKTAYKGDVIAKSFDTLYSLISNGIILLISALAALFFFKGYNAFSVLGNITFDANNVNANLINSDGSFTPGLIVMFIAVNWNFMGPFQNLLSTTFSAQVGIASTSRIFKLMQEKLPNTDHETIEINTIKGEIEFDQVYFKYNEQGLEYQLKAASFKAKPGQVVAIVGPTGAGKTTIISLLSKYYNYQKGSIKIDSQELRNISTKSLRDNMTLVLQDSFLFNESILDNLKLMNPKATKEQIIEASKLTNAHHFIMNLPNGYDTIIENNGANISQGQKQLLSLTRAILSNKSLLILDEATSNIDSNTEQIVQKAMLELMKDKTSFVIAHRLSTIKNADVILVVDNGLIIESGNHASLLAKKGFYYNLYTSQFDF</sequence>
<keyword evidence="8 9" id="KW-0472">Membrane</keyword>
<evidence type="ECO:0000313" key="12">
    <source>
        <dbReference type="EMBL" id="QCZ36439.1"/>
    </source>
</evidence>
<evidence type="ECO:0000313" key="13">
    <source>
        <dbReference type="Proteomes" id="UP000305457"/>
    </source>
</evidence>
<proteinExistence type="inferred from homology"/>
<evidence type="ECO:0000256" key="7">
    <source>
        <dbReference type="ARBA" id="ARBA00022989"/>
    </source>
</evidence>
<dbReference type="AlphaFoldDB" id="A0A5B7XUA0"/>
<feature type="domain" description="ABC transporter" evidence="10">
    <location>
        <begin position="160"/>
        <end position="396"/>
    </location>
</feature>
<name>A0A5B7XUA0_9MOLU</name>
<protein>
    <submittedName>
        <fullName evidence="12">ATP-binding cassette domain-containing protein</fullName>
    </submittedName>
</protein>
<dbReference type="PANTHER" id="PTHR24221">
    <property type="entry name" value="ATP-BINDING CASSETTE SUB-FAMILY B"/>
    <property type="match status" value="1"/>
</dbReference>
<dbReference type="KEGG" id="mnh:FG904_00140"/>
<dbReference type="Proteomes" id="UP000305457">
    <property type="component" value="Chromosome"/>
</dbReference>
<dbReference type="SMART" id="SM00382">
    <property type="entry name" value="AAA"/>
    <property type="match status" value="1"/>
</dbReference>
<keyword evidence="5" id="KW-0547">Nucleotide-binding</keyword>
<accession>A0A5B7XUA0</accession>
<dbReference type="Gene3D" id="1.20.1560.10">
    <property type="entry name" value="ABC transporter type 1, transmembrane domain"/>
    <property type="match status" value="1"/>
</dbReference>
<dbReference type="InterPro" id="IPR027417">
    <property type="entry name" value="P-loop_NTPase"/>
</dbReference>
<evidence type="ECO:0000259" key="11">
    <source>
        <dbReference type="PROSITE" id="PS50929"/>
    </source>
</evidence>
<comment type="subcellular location">
    <subcellularLocation>
        <location evidence="1">Cell membrane</location>
        <topology evidence="1">Multi-pass membrane protein</topology>
    </subcellularLocation>
</comment>
<feature type="domain" description="ABC transmembrane type-1" evidence="11">
    <location>
        <begin position="1"/>
        <end position="120"/>
    </location>
</feature>
<comment type="similarity">
    <text evidence="2">Belongs to the ABC transporter superfamily.</text>
</comment>
<dbReference type="PROSITE" id="PS50929">
    <property type="entry name" value="ABC_TM1F"/>
    <property type="match status" value="1"/>
</dbReference>
<dbReference type="InterPro" id="IPR036640">
    <property type="entry name" value="ABC1_TM_sf"/>
</dbReference>
<evidence type="ECO:0000256" key="5">
    <source>
        <dbReference type="ARBA" id="ARBA00022741"/>
    </source>
</evidence>
<dbReference type="GO" id="GO:0034040">
    <property type="term" value="F:ATPase-coupled lipid transmembrane transporter activity"/>
    <property type="evidence" value="ECO:0007669"/>
    <property type="project" value="TreeGrafter"/>
</dbReference>
<dbReference type="InterPro" id="IPR003593">
    <property type="entry name" value="AAA+_ATPase"/>
</dbReference>
<evidence type="ECO:0000256" key="2">
    <source>
        <dbReference type="ARBA" id="ARBA00005417"/>
    </source>
</evidence>
<dbReference type="OrthoDB" id="383768at2"/>
<evidence type="ECO:0000256" key="8">
    <source>
        <dbReference type="ARBA" id="ARBA00023136"/>
    </source>
</evidence>
<gene>
    <name evidence="12" type="ORF">FG904_00140</name>
</gene>
<dbReference type="CDD" id="cd03254">
    <property type="entry name" value="ABCC_Glucan_exporter_like"/>
    <property type="match status" value="1"/>
</dbReference>
<dbReference type="Pfam" id="PF00005">
    <property type="entry name" value="ABC_tran"/>
    <property type="match status" value="1"/>
</dbReference>
<evidence type="ECO:0000256" key="1">
    <source>
        <dbReference type="ARBA" id="ARBA00004651"/>
    </source>
</evidence>
<dbReference type="GO" id="GO:0005524">
    <property type="term" value="F:ATP binding"/>
    <property type="evidence" value="ECO:0007669"/>
    <property type="project" value="UniProtKB-KW"/>
</dbReference>
<dbReference type="PROSITE" id="PS50893">
    <property type="entry name" value="ABC_TRANSPORTER_2"/>
    <property type="match status" value="1"/>
</dbReference>
<evidence type="ECO:0000256" key="9">
    <source>
        <dbReference type="SAM" id="Phobius"/>
    </source>
</evidence>
<evidence type="ECO:0000256" key="3">
    <source>
        <dbReference type="ARBA" id="ARBA00022448"/>
    </source>
</evidence>
<dbReference type="RefSeq" id="WP_139591922.1">
    <property type="nucleotide sequence ID" value="NZ_CP040825.1"/>
</dbReference>
<dbReference type="GO" id="GO:0016887">
    <property type="term" value="F:ATP hydrolysis activity"/>
    <property type="evidence" value="ECO:0007669"/>
    <property type="project" value="InterPro"/>
</dbReference>
<reference evidence="12 13" key="1">
    <citation type="submission" date="2019-06" db="EMBL/GenBank/DDBJ databases">
        <title>Mycoplasma sp. 2F1A isolated from ostrich.</title>
        <authorList>
            <person name="Spergser J."/>
        </authorList>
    </citation>
    <scope>NUCLEOTIDE SEQUENCE [LARGE SCALE GENOMIC DNA]</scope>
    <source>
        <strain evidence="12 13">2F1A</strain>
    </source>
</reference>
<dbReference type="PANTHER" id="PTHR24221:SF654">
    <property type="entry name" value="ATP-BINDING CASSETTE SUB-FAMILY B MEMBER 6"/>
    <property type="match status" value="1"/>
</dbReference>
<keyword evidence="6 12" id="KW-0067">ATP-binding</keyword>
<dbReference type="FunFam" id="3.40.50.300:FF:000287">
    <property type="entry name" value="Multidrug ABC transporter ATP-binding protein"/>
    <property type="match status" value="1"/>
</dbReference>